<feature type="compositionally biased region" description="Polar residues" evidence="1">
    <location>
        <begin position="14"/>
        <end position="23"/>
    </location>
</feature>
<comment type="caution">
    <text evidence="3">The sequence shown here is derived from an EMBL/GenBank/DDBJ whole genome shotgun (WGS) entry which is preliminary data.</text>
</comment>
<accession>A0A271IXS8</accession>
<gene>
    <name evidence="3" type="ORF">BSZ37_06170</name>
</gene>
<evidence type="ECO:0000256" key="1">
    <source>
        <dbReference type="SAM" id="MobiDB-lite"/>
    </source>
</evidence>
<reference evidence="3 4" key="1">
    <citation type="submission" date="2016-11" db="EMBL/GenBank/DDBJ databases">
        <title>Study of marine rhodopsin-containing bacteria.</title>
        <authorList>
            <person name="Yoshizawa S."/>
            <person name="Kumagai Y."/>
            <person name="Kogure K."/>
        </authorList>
    </citation>
    <scope>NUCLEOTIDE SEQUENCE [LARGE SCALE GENOMIC DNA]</scope>
    <source>
        <strain evidence="3 4">SAORIC-28</strain>
    </source>
</reference>
<keyword evidence="2" id="KW-0812">Transmembrane</keyword>
<feature type="transmembrane region" description="Helical" evidence="2">
    <location>
        <begin position="102"/>
        <end position="122"/>
    </location>
</feature>
<keyword evidence="2" id="KW-0472">Membrane</keyword>
<organism evidence="3 4">
    <name type="scientific">Rubrivirga marina</name>
    <dbReference type="NCBI Taxonomy" id="1196024"/>
    <lineage>
        <taxon>Bacteria</taxon>
        <taxon>Pseudomonadati</taxon>
        <taxon>Rhodothermota</taxon>
        <taxon>Rhodothermia</taxon>
        <taxon>Rhodothermales</taxon>
        <taxon>Rubricoccaceae</taxon>
        <taxon>Rubrivirga</taxon>
    </lineage>
</organism>
<sequence>MTAPPPALPEWTPLATSPGTTDPTVPLSAPGPLLVKGPRSPHEAAPLARSLRVSNDRTVLRRRLMYVRDHVLKRFELYAATMTIAFLGFASGLVWADAGASTTFVVAVVGMGAIQMSIQWAIQERERRLRAQAVAEIREMLRDRVLNQLAVVRIRTAGDPQCTDLQ</sequence>
<dbReference type="EMBL" id="MQWD01000001">
    <property type="protein sequence ID" value="PAP76056.1"/>
    <property type="molecule type" value="Genomic_DNA"/>
</dbReference>
<proteinExistence type="predicted"/>
<keyword evidence="2" id="KW-1133">Transmembrane helix</keyword>
<dbReference type="Proteomes" id="UP000216339">
    <property type="component" value="Unassembled WGS sequence"/>
</dbReference>
<feature type="region of interest" description="Disordered" evidence="1">
    <location>
        <begin position="1"/>
        <end position="26"/>
    </location>
</feature>
<evidence type="ECO:0000256" key="2">
    <source>
        <dbReference type="SAM" id="Phobius"/>
    </source>
</evidence>
<evidence type="ECO:0000313" key="3">
    <source>
        <dbReference type="EMBL" id="PAP76056.1"/>
    </source>
</evidence>
<feature type="transmembrane region" description="Helical" evidence="2">
    <location>
        <begin position="75"/>
        <end position="96"/>
    </location>
</feature>
<keyword evidence="4" id="KW-1185">Reference proteome</keyword>
<dbReference type="AlphaFoldDB" id="A0A271IXS8"/>
<name>A0A271IXS8_9BACT</name>
<dbReference type="RefSeq" id="WP_095509698.1">
    <property type="nucleotide sequence ID" value="NZ_MQWD01000001.1"/>
</dbReference>
<protein>
    <submittedName>
        <fullName evidence="3">Uncharacterized protein</fullName>
    </submittedName>
</protein>
<evidence type="ECO:0000313" key="4">
    <source>
        <dbReference type="Proteomes" id="UP000216339"/>
    </source>
</evidence>